<feature type="transmembrane region" description="Helical" evidence="6">
    <location>
        <begin position="135"/>
        <end position="153"/>
    </location>
</feature>
<proteinExistence type="inferred from homology"/>
<feature type="transmembrane region" description="Helical" evidence="6">
    <location>
        <begin position="190"/>
        <end position="209"/>
    </location>
</feature>
<keyword evidence="4 6" id="KW-1133">Transmembrane helix</keyword>
<feature type="transmembrane region" description="Helical" evidence="6">
    <location>
        <begin position="165"/>
        <end position="184"/>
    </location>
</feature>
<dbReference type="AlphaFoldDB" id="E6JYY1"/>
<dbReference type="Pfam" id="PF01027">
    <property type="entry name" value="Bax1-I"/>
    <property type="match status" value="1"/>
</dbReference>
<gene>
    <name evidence="8" type="ORF">HMPREF0620_0921</name>
</gene>
<sequence length="312" mass="34080">MTDNFNGQPQYGQYDADGHGDQMGQSQGQGANQQYQGGQQYGQQYQPQQQGQQYPANIQYAGQQAYASQQGQQFAQFSSPMNTTAAYAQDERARHTSVTRAYFEMFLGILVTAVIAVLSAINGWFISFYQATGTIGYWGIVIAQLVLVVVLSTNISKMNTTVARLIFYLYAASMGFTLSVVFGVYGLTTIGLAFGLSSLFFLVLTMIGLTTRRNLLAWGPILFAALLTLVVVEILLMIFNAGGATMLISGISIVLFAGFTAYDAQKTRVILGQYQGQPEMIKKVSILCALDLYLDFINFFVSLLQLLGGSSD</sequence>
<accession>E6JYY1</accession>
<protein>
    <recommendedName>
        <fullName evidence="10">Inhibitor of apoptosis-promoting Bax1</fullName>
    </recommendedName>
</protein>
<keyword evidence="3 6" id="KW-0812">Transmembrane</keyword>
<feature type="region of interest" description="Disordered" evidence="7">
    <location>
        <begin position="1"/>
        <end position="48"/>
    </location>
</feature>
<dbReference type="CDD" id="cd10432">
    <property type="entry name" value="BI-1-like_bacterial"/>
    <property type="match status" value="1"/>
</dbReference>
<evidence type="ECO:0000256" key="7">
    <source>
        <dbReference type="SAM" id="MobiDB-lite"/>
    </source>
</evidence>
<feature type="transmembrane region" description="Helical" evidence="6">
    <location>
        <begin position="216"/>
        <end position="239"/>
    </location>
</feature>
<dbReference type="EMBL" id="AEON01000001">
    <property type="protein sequence ID" value="EFT83916.1"/>
    <property type="molecule type" value="Genomic_DNA"/>
</dbReference>
<name>E6JYY1_PARDN</name>
<comment type="caution">
    <text evidence="8">The sequence shown here is derived from an EMBL/GenBank/DDBJ whole genome shotgun (WGS) entry which is preliminary data.</text>
</comment>
<dbReference type="PATRIC" id="fig|864564.6.peg.789"/>
<dbReference type="KEGG" id="pdo:PSDT_0716"/>
<feature type="compositionally biased region" description="Polar residues" evidence="7">
    <location>
        <begin position="1"/>
        <end position="11"/>
    </location>
</feature>
<dbReference type="RefSeq" id="WP_006290456.1">
    <property type="nucleotide sequence ID" value="NZ_AP012333.1"/>
</dbReference>
<dbReference type="InterPro" id="IPR006214">
    <property type="entry name" value="Bax_inhibitor_1-related"/>
</dbReference>
<evidence type="ECO:0000256" key="3">
    <source>
        <dbReference type="ARBA" id="ARBA00022692"/>
    </source>
</evidence>
<dbReference type="eggNOG" id="COG0670">
    <property type="taxonomic scope" value="Bacteria"/>
</dbReference>
<keyword evidence="9" id="KW-1185">Reference proteome</keyword>
<feature type="compositionally biased region" description="Low complexity" evidence="7">
    <location>
        <begin position="22"/>
        <end position="48"/>
    </location>
</feature>
<evidence type="ECO:0000256" key="5">
    <source>
        <dbReference type="ARBA" id="ARBA00023136"/>
    </source>
</evidence>
<feature type="transmembrane region" description="Helical" evidence="6">
    <location>
        <begin position="102"/>
        <end position="129"/>
    </location>
</feature>
<evidence type="ECO:0000256" key="6">
    <source>
        <dbReference type="RuleBase" id="RU004379"/>
    </source>
</evidence>
<evidence type="ECO:0000256" key="2">
    <source>
        <dbReference type="ARBA" id="ARBA00010350"/>
    </source>
</evidence>
<reference evidence="8 9" key="1">
    <citation type="submission" date="2010-12" db="EMBL/GenBank/DDBJ databases">
        <authorList>
            <person name="Muzny D."/>
            <person name="Qin X."/>
            <person name="Buhay C."/>
            <person name="Dugan-Rocha S."/>
            <person name="Ding Y."/>
            <person name="Chen G."/>
            <person name="Hawes A."/>
            <person name="Holder M."/>
            <person name="Jhangiani S."/>
            <person name="Johnson A."/>
            <person name="Khan Z."/>
            <person name="Li Z."/>
            <person name="Liu W."/>
            <person name="Liu X."/>
            <person name="Perez L."/>
            <person name="Shen H."/>
            <person name="Wang Q."/>
            <person name="Watt J."/>
            <person name="Xi L."/>
            <person name="Xin Y."/>
            <person name="Zhou J."/>
            <person name="Deng J."/>
            <person name="Jiang H."/>
            <person name="Liu Y."/>
            <person name="Qu J."/>
            <person name="Song X.-Z."/>
            <person name="Zhang L."/>
            <person name="Villasana D."/>
            <person name="Johnson A."/>
            <person name="Liu J."/>
            <person name="Liyanage D."/>
            <person name="Lorensuhewa L."/>
            <person name="Robinson T."/>
            <person name="Song A."/>
            <person name="Song B.-B."/>
            <person name="Dinh H."/>
            <person name="Thornton R."/>
            <person name="Coyle M."/>
            <person name="Francisco L."/>
            <person name="Jackson L."/>
            <person name="Javaid M."/>
            <person name="Korchina V."/>
            <person name="Kovar C."/>
            <person name="Mata R."/>
            <person name="Mathew T."/>
            <person name="Ngo R."/>
            <person name="Nguyen L."/>
            <person name="Nguyen N."/>
            <person name="Okwuonu G."/>
            <person name="Ongeri F."/>
            <person name="Pham C."/>
            <person name="Simmons D."/>
            <person name="Wilczek-Boney K."/>
            <person name="Hale W."/>
            <person name="Jakkamsetti A."/>
            <person name="Pham P."/>
            <person name="Ruth R."/>
            <person name="San Lucas F."/>
            <person name="Warren J."/>
            <person name="Zhang J."/>
            <person name="Zhao Z."/>
            <person name="Zhou C."/>
            <person name="Zhu D."/>
            <person name="Lee S."/>
            <person name="Bess C."/>
            <person name="Blankenburg K."/>
            <person name="Forbes L."/>
            <person name="Fu Q."/>
            <person name="Gubbala S."/>
            <person name="Hirani K."/>
            <person name="Jayaseelan J.C."/>
            <person name="Lara F."/>
            <person name="Munidasa M."/>
            <person name="Palculict T."/>
            <person name="Patil S."/>
            <person name="Pu L.-L."/>
            <person name="Saada N."/>
            <person name="Tang L."/>
            <person name="Weissenberger G."/>
            <person name="Zhu Y."/>
            <person name="Hemphill L."/>
            <person name="Shang Y."/>
            <person name="Youmans B."/>
            <person name="Ayvaz T."/>
            <person name="Ross M."/>
            <person name="Santibanez J."/>
            <person name="Aqrawi P."/>
            <person name="Gross S."/>
            <person name="Joshi V."/>
            <person name="Fowler G."/>
            <person name="Nazareth L."/>
            <person name="Reid J."/>
            <person name="Worley K."/>
            <person name="Petrosino J."/>
            <person name="Highlander S."/>
            <person name="Gibbs R."/>
        </authorList>
    </citation>
    <scope>NUCLEOTIDE SEQUENCE [LARGE SCALE GENOMIC DNA]</scope>
    <source>
        <strain evidence="8 9">DSM 10105</strain>
    </source>
</reference>
<dbReference type="Proteomes" id="UP000004946">
    <property type="component" value="Chromosome"/>
</dbReference>
<evidence type="ECO:0000313" key="9">
    <source>
        <dbReference type="Proteomes" id="UP000004946"/>
    </source>
</evidence>
<evidence type="ECO:0000256" key="1">
    <source>
        <dbReference type="ARBA" id="ARBA00004141"/>
    </source>
</evidence>
<evidence type="ECO:0008006" key="10">
    <source>
        <dbReference type="Google" id="ProtNLM"/>
    </source>
</evidence>
<organism evidence="8 9">
    <name type="scientific">Parascardovia denticolens DSM 10105 = JCM 12538</name>
    <dbReference type="NCBI Taxonomy" id="864564"/>
    <lineage>
        <taxon>Bacteria</taxon>
        <taxon>Bacillati</taxon>
        <taxon>Actinomycetota</taxon>
        <taxon>Actinomycetes</taxon>
        <taxon>Bifidobacteriales</taxon>
        <taxon>Bifidobacteriaceae</taxon>
        <taxon>Parascardovia</taxon>
    </lineage>
</organism>
<evidence type="ECO:0000313" key="8">
    <source>
        <dbReference type="EMBL" id="EFT83916.1"/>
    </source>
</evidence>
<evidence type="ECO:0000256" key="4">
    <source>
        <dbReference type="ARBA" id="ARBA00022989"/>
    </source>
</evidence>
<comment type="subcellular location">
    <subcellularLocation>
        <location evidence="1">Membrane</location>
        <topology evidence="1">Multi-pass membrane protein</topology>
    </subcellularLocation>
</comment>
<feature type="transmembrane region" description="Helical" evidence="6">
    <location>
        <begin position="245"/>
        <end position="264"/>
    </location>
</feature>
<dbReference type="PANTHER" id="PTHR23291:SF50">
    <property type="entry name" value="PROTEIN LIFEGUARD 4"/>
    <property type="match status" value="1"/>
</dbReference>
<dbReference type="PANTHER" id="PTHR23291">
    <property type="entry name" value="BAX INHIBITOR-RELATED"/>
    <property type="match status" value="1"/>
</dbReference>
<comment type="similarity">
    <text evidence="2 6">Belongs to the BI1 family.</text>
</comment>
<dbReference type="HOGENOM" id="CLU_058671_1_0_11"/>
<keyword evidence="5 6" id="KW-0472">Membrane</keyword>
<dbReference type="GO" id="GO:0005886">
    <property type="term" value="C:plasma membrane"/>
    <property type="evidence" value="ECO:0007669"/>
    <property type="project" value="TreeGrafter"/>
</dbReference>
<feature type="transmembrane region" description="Helical" evidence="6">
    <location>
        <begin position="284"/>
        <end position="307"/>
    </location>
</feature>
<dbReference type="SUPFAM" id="SSF81995">
    <property type="entry name" value="beta-sandwich domain of Sec23/24"/>
    <property type="match status" value="1"/>
</dbReference>